<dbReference type="InterPro" id="IPR009038">
    <property type="entry name" value="GOLD_dom"/>
</dbReference>
<dbReference type="GO" id="GO:0016020">
    <property type="term" value="C:membrane"/>
    <property type="evidence" value="ECO:0007669"/>
    <property type="project" value="UniProtKB-SubCell"/>
</dbReference>
<accession>A0A9P8LFN5</accession>
<dbReference type="PANTHER" id="PTHR22811">
    <property type="entry name" value="TRANSMEMBRANE EMP24 DOMAIN-CONTAINING PROTEIN"/>
    <property type="match status" value="1"/>
</dbReference>
<dbReference type="AlphaFoldDB" id="A0A9P8LFN5"/>
<protein>
    <submittedName>
        <fullName evidence="11">Vesicle coat component</fullName>
    </submittedName>
</protein>
<feature type="domain" description="GOLD" evidence="10">
    <location>
        <begin position="46"/>
        <end position="136"/>
    </location>
</feature>
<evidence type="ECO:0000256" key="3">
    <source>
        <dbReference type="ARBA" id="ARBA00022692"/>
    </source>
</evidence>
<comment type="similarity">
    <text evidence="2 7">Belongs to the EMP24/GP25L family.</text>
</comment>
<dbReference type="PROSITE" id="PS50866">
    <property type="entry name" value="GOLD"/>
    <property type="match status" value="1"/>
</dbReference>
<comment type="caution">
    <text evidence="11">The sequence shown here is derived from an EMBL/GenBank/DDBJ whole genome shotgun (WGS) entry which is preliminary data.</text>
</comment>
<dbReference type="SMART" id="SM01190">
    <property type="entry name" value="EMP24_GP25L"/>
    <property type="match status" value="1"/>
</dbReference>
<evidence type="ECO:0000256" key="9">
    <source>
        <dbReference type="SAM" id="SignalP"/>
    </source>
</evidence>
<gene>
    <name evidence="11" type="primary">ERV25</name>
    <name evidence="11" type="ORF">GP486_002065</name>
</gene>
<keyword evidence="12" id="KW-1185">Reference proteome</keyword>
<dbReference type="Proteomes" id="UP000750711">
    <property type="component" value="Unassembled WGS sequence"/>
</dbReference>
<dbReference type="Pfam" id="PF01105">
    <property type="entry name" value="EMP24_GP25L"/>
    <property type="match status" value="1"/>
</dbReference>
<keyword evidence="3 7" id="KW-0812">Transmembrane</keyword>
<evidence type="ECO:0000259" key="10">
    <source>
        <dbReference type="PROSITE" id="PS50866"/>
    </source>
</evidence>
<dbReference type="InterPro" id="IPR015720">
    <property type="entry name" value="Emp24-like"/>
</dbReference>
<sequence>MTSIIRIRSSSLLSLIFAFVLLLATLPSSSALKFDLQAYPKGHHSARCIRNFVARDTLVVVTAIVGGTKGDGQVVNIHIKDAVGNDYGRPRDVIGESRMAFTSHADSAFDVCFENVLTSSSPVMNPTRHIELDIDIGADARDWSAIQAAEKLKPVETELRRIEELVGEIVSEMEYLRSREQKLRDTNESTNERVKWFAYGTMGMLVGLGAWQVIYLRAYFR</sequence>
<feature type="signal peptide" evidence="9">
    <location>
        <begin position="1"/>
        <end position="31"/>
    </location>
</feature>
<proteinExistence type="inferred from homology"/>
<feature type="chain" id="PRO_5040386927" evidence="9">
    <location>
        <begin position="32"/>
        <end position="221"/>
    </location>
</feature>
<evidence type="ECO:0000256" key="7">
    <source>
        <dbReference type="RuleBase" id="RU003827"/>
    </source>
</evidence>
<dbReference type="EMBL" id="JAGHQM010000212">
    <property type="protein sequence ID" value="KAH0563375.1"/>
    <property type="molecule type" value="Genomic_DNA"/>
</dbReference>
<keyword evidence="6 8" id="KW-0472">Membrane</keyword>
<evidence type="ECO:0000256" key="2">
    <source>
        <dbReference type="ARBA" id="ARBA00007104"/>
    </source>
</evidence>
<name>A0A9P8LFN5_9PEZI</name>
<evidence type="ECO:0000256" key="4">
    <source>
        <dbReference type="ARBA" id="ARBA00022729"/>
    </source>
</evidence>
<evidence type="ECO:0000256" key="1">
    <source>
        <dbReference type="ARBA" id="ARBA00004479"/>
    </source>
</evidence>
<evidence type="ECO:0000256" key="8">
    <source>
        <dbReference type="SAM" id="Phobius"/>
    </source>
</evidence>
<feature type="transmembrane region" description="Helical" evidence="8">
    <location>
        <begin position="196"/>
        <end position="216"/>
    </location>
</feature>
<organism evidence="11 12">
    <name type="scientific">Trichoglossum hirsutum</name>
    <dbReference type="NCBI Taxonomy" id="265104"/>
    <lineage>
        <taxon>Eukaryota</taxon>
        <taxon>Fungi</taxon>
        <taxon>Dikarya</taxon>
        <taxon>Ascomycota</taxon>
        <taxon>Pezizomycotina</taxon>
        <taxon>Geoglossomycetes</taxon>
        <taxon>Geoglossales</taxon>
        <taxon>Geoglossaceae</taxon>
        <taxon>Trichoglossum</taxon>
    </lineage>
</organism>
<reference evidence="11" key="1">
    <citation type="submission" date="2021-03" db="EMBL/GenBank/DDBJ databases">
        <title>Comparative genomics and phylogenomic investigation of the class Geoglossomycetes provide insights into ecological specialization and systematics.</title>
        <authorList>
            <person name="Melie T."/>
            <person name="Pirro S."/>
            <person name="Miller A.N."/>
            <person name="Quandt A."/>
        </authorList>
    </citation>
    <scope>NUCLEOTIDE SEQUENCE</scope>
    <source>
        <strain evidence="11">CAQ_001_2017</strain>
    </source>
</reference>
<evidence type="ECO:0000256" key="5">
    <source>
        <dbReference type="ARBA" id="ARBA00022989"/>
    </source>
</evidence>
<evidence type="ECO:0000256" key="6">
    <source>
        <dbReference type="ARBA" id="ARBA00023136"/>
    </source>
</evidence>
<comment type="subcellular location">
    <subcellularLocation>
        <location evidence="1 7">Membrane</location>
        <topology evidence="1 7">Single-pass type I membrane protein</topology>
    </subcellularLocation>
</comment>
<keyword evidence="4 9" id="KW-0732">Signal</keyword>
<keyword evidence="5 8" id="KW-1133">Transmembrane helix</keyword>
<evidence type="ECO:0000313" key="11">
    <source>
        <dbReference type="EMBL" id="KAH0563375.1"/>
    </source>
</evidence>
<evidence type="ECO:0000313" key="12">
    <source>
        <dbReference type="Proteomes" id="UP000750711"/>
    </source>
</evidence>